<dbReference type="Gene3D" id="2.40.10.10">
    <property type="entry name" value="Trypsin-like serine proteases"/>
    <property type="match status" value="1"/>
</dbReference>
<dbReference type="PROSITE" id="PS50240">
    <property type="entry name" value="TRYPSIN_DOM"/>
    <property type="match status" value="1"/>
</dbReference>
<feature type="chain" id="PRO_5040515206" description="Peptidase S1 domain-containing protein" evidence="2">
    <location>
        <begin position="35"/>
        <end position="293"/>
    </location>
</feature>
<evidence type="ECO:0000256" key="2">
    <source>
        <dbReference type="SAM" id="SignalP"/>
    </source>
</evidence>
<dbReference type="PRINTS" id="PR00722">
    <property type="entry name" value="CHYMOTRYPSIN"/>
</dbReference>
<dbReference type="SMART" id="SM00020">
    <property type="entry name" value="Tryp_SPc"/>
    <property type="match status" value="1"/>
</dbReference>
<dbReference type="InterPro" id="IPR043504">
    <property type="entry name" value="Peptidase_S1_PA_chymotrypsin"/>
</dbReference>
<sequence>MYSNSVSRNIFQWPIVNMLMLFLISSIICHQAKAASIVNGNYKPIEPSLGAFPYQASIMQLMSDKKSYHSFCGGSLIHRHWVLTAAHCIQLDETTPPAKPKDTFVAFGSIKRSAKGGQIIGVKKMMIHPTYLSTGGRNDIGLIELKSPAVLGQNVKLIKLHTNNAESLIGKTAYLTGFGITNDMYQEPERLRKAILHISNYKKCLGEPEYQKVEICAASTIQEGKACKGDSGGPLTILKNGRYIQVGITSHLAILPFCRISFNNSVYTRVSAYIAWISKITGIDFTKFNPGVR</sequence>
<dbReference type="EMBL" id="OV121140">
    <property type="protein sequence ID" value="CAH0564328.1"/>
    <property type="molecule type" value="Genomic_DNA"/>
</dbReference>
<dbReference type="Pfam" id="PF00089">
    <property type="entry name" value="Trypsin"/>
    <property type="match status" value="1"/>
</dbReference>
<keyword evidence="1" id="KW-1015">Disulfide bond</keyword>
<keyword evidence="2" id="KW-0732">Signal</keyword>
<evidence type="ECO:0000313" key="4">
    <source>
        <dbReference type="EMBL" id="CAH0564328.1"/>
    </source>
</evidence>
<dbReference type="PANTHER" id="PTHR24250">
    <property type="entry name" value="CHYMOTRYPSIN-RELATED"/>
    <property type="match status" value="1"/>
</dbReference>
<dbReference type="PROSITE" id="PS00134">
    <property type="entry name" value="TRYPSIN_HIS"/>
    <property type="match status" value="1"/>
</dbReference>
<feature type="signal peptide" evidence="2">
    <location>
        <begin position="1"/>
        <end position="34"/>
    </location>
</feature>
<dbReference type="GO" id="GO:0004252">
    <property type="term" value="F:serine-type endopeptidase activity"/>
    <property type="evidence" value="ECO:0007669"/>
    <property type="project" value="InterPro"/>
</dbReference>
<gene>
    <name evidence="4" type="ORF">MELIAE_LOCUS12917</name>
</gene>
<evidence type="ECO:0000259" key="3">
    <source>
        <dbReference type="PROSITE" id="PS50240"/>
    </source>
</evidence>
<dbReference type="PANTHER" id="PTHR24250:SF27">
    <property type="entry name" value="ELASTASE 2 LIKE"/>
    <property type="match status" value="1"/>
</dbReference>
<dbReference type="AlphaFoldDB" id="A0A9P0FPY2"/>
<dbReference type="InterPro" id="IPR009003">
    <property type="entry name" value="Peptidase_S1_PA"/>
</dbReference>
<dbReference type="InterPro" id="IPR018114">
    <property type="entry name" value="TRYPSIN_HIS"/>
</dbReference>
<dbReference type="InterPro" id="IPR001254">
    <property type="entry name" value="Trypsin_dom"/>
</dbReference>
<dbReference type="FunFam" id="2.40.10.10:FF:000068">
    <property type="entry name" value="transmembrane protease serine 2"/>
    <property type="match status" value="1"/>
</dbReference>
<dbReference type="OrthoDB" id="5597713at2759"/>
<name>A0A9P0FPY2_BRAAE</name>
<feature type="domain" description="Peptidase S1" evidence="3">
    <location>
        <begin position="37"/>
        <end position="282"/>
    </location>
</feature>
<protein>
    <recommendedName>
        <fullName evidence="3">Peptidase S1 domain-containing protein</fullName>
    </recommendedName>
</protein>
<dbReference type="Proteomes" id="UP001154078">
    <property type="component" value="Chromosome 9"/>
</dbReference>
<keyword evidence="5" id="KW-1185">Reference proteome</keyword>
<organism evidence="4 5">
    <name type="scientific">Brassicogethes aeneus</name>
    <name type="common">Rape pollen beetle</name>
    <name type="synonym">Meligethes aeneus</name>
    <dbReference type="NCBI Taxonomy" id="1431903"/>
    <lineage>
        <taxon>Eukaryota</taxon>
        <taxon>Metazoa</taxon>
        <taxon>Ecdysozoa</taxon>
        <taxon>Arthropoda</taxon>
        <taxon>Hexapoda</taxon>
        <taxon>Insecta</taxon>
        <taxon>Pterygota</taxon>
        <taxon>Neoptera</taxon>
        <taxon>Endopterygota</taxon>
        <taxon>Coleoptera</taxon>
        <taxon>Polyphaga</taxon>
        <taxon>Cucujiformia</taxon>
        <taxon>Nitidulidae</taxon>
        <taxon>Meligethinae</taxon>
        <taxon>Brassicogethes</taxon>
    </lineage>
</organism>
<dbReference type="SUPFAM" id="SSF50494">
    <property type="entry name" value="Trypsin-like serine proteases"/>
    <property type="match status" value="1"/>
</dbReference>
<dbReference type="CDD" id="cd00190">
    <property type="entry name" value="Tryp_SPc"/>
    <property type="match status" value="1"/>
</dbReference>
<proteinExistence type="predicted"/>
<reference evidence="4" key="1">
    <citation type="submission" date="2021-12" db="EMBL/GenBank/DDBJ databases">
        <authorList>
            <person name="King R."/>
        </authorList>
    </citation>
    <scope>NUCLEOTIDE SEQUENCE</scope>
</reference>
<dbReference type="InterPro" id="IPR001314">
    <property type="entry name" value="Peptidase_S1A"/>
</dbReference>
<evidence type="ECO:0000313" key="5">
    <source>
        <dbReference type="Proteomes" id="UP001154078"/>
    </source>
</evidence>
<accession>A0A9P0FPY2</accession>
<evidence type="ECO:0000256" key="1">
    <source>
        <dbReference type="ARBA" id="ARBA00023157"/>
    </source>
</evidence>
<dbReference type="GO" id="GO:0006508">
    <property type="term" value="P:proteolysis"/>
    <property type="evidence" value="ECO:0007669"/>
    <property type="project" value="InterPro"/>
</dbReference>